<dbReference type="OrthoDB" id="5245088at2"/>
<keyword evidence="3" id="KW-0472">Membrane</keyword>
<keyword evidence="3" id="KW-0812">Transmembrane</keyword>
<feature type="compositionally biased region" description="Basic residues" evidence="2">
    <location>
        <begin position="1"/>
        <end position="15"/>
    </location>
</feature>
<feature type="domain" description="M23ase beta-sheet core" evidence="4">
    <location>
        <begin position="83"/>
        <end position="176"/>
    </location>
</feature>
<dbReference type="InterPro" id="IPR016047">
    <property type="entry name" value="M23ase_b-sheet_dom"/>
</dbReference>
<dbReference type="PANTHER" id="PTHR21666:SF289">
    <property type="entry name" value="L-ALA--D-GLU ENDOPEPTIDASE"/>
    <property type="match status" value="1"/>
</dbReference>
<dbReference type="CDD" id="cd12797">
    <property type="entry name" value="M23_peptidase"/>
    <property type="match status" value="1"/>
</dbReference>
<evidence type="ECO:0000256" key="1">
    <source>
        <dbReference type="ARBA" id="ARBA00022729"/>
    </source>
</evidence>
<dbReference type="AlphaFoldDB" id="A0A4R4WCI7"/>
<proteinExistence type="predicted"/>
<feature type="region of interest" description="Disordered" evidence="2">
    <location>
        <begin position="1"/>
        <end position="21"/>
    </location>
</feature>
<sequence>MNAHPPAHRRPRCTRTTRTAPTTRTALTATCTALTAIVLAATVLAVPAPAAARASPPTWRWPLDGRPRVIRRFAPPPEPWLAGHRGVDLAAPAAAPVLAAGAGTVRFAGPVGGRGVVTVEHAGGLRTTYVPVTSSVAQGQSVGQGAKLGVIESPTDHCQESCLHWGLLRDTRYLDPLLLLGHAPIRLLPFWQADSAASPEPSGHHGSPPPSGLHTAPHPSARSVTAAPPQARSAAIPFRPAPTALAPAAPVPPALAASRIAAPVPPALTASRNTASPPATFAATPAARPVHVQLPSSSSSPLLTRSASATPVASAIALSALLGGFLLLSLATTVRRRLRSRSRSRP</sequence>
<evidence type="ECO:0000256" key="3">
    <source>
        <dbReference type="SAM" id="Phobius"/>
    </source>
</evidence>
<reference evidence="5 6" key="1">
    <citation type="submission" date="2019-03" db="EMBL/GenBank/DDBJ databases">
        <title>Draft genome sequences of novel Actinobacteria.</title>
        <authorList>
            <person name="Sahin N."/>
            <person name="Ay H."/>
            <person name="Saygin H."/>
        </authorList>
    </citation>
    <scope>NUCLEOTIDE SEQUENCE [LARGE SCALE GENOMIC DNA]</scope>
    <source>
        <strain evidence="5 6">KC712</strain>
    </source>
</reference>
<dbReference type="InterPro" id="IPR050570">
    <property type="entry name" value="Cell_wall_metabolism_enzyme"/>
</dbReference>
<evidence type="ECO:0000313" key="5">
    <source>
        <dbReference type="EMBL" id="TDD11120.1"/>
    </source>
</evidence>
<dbReference type="Proteomes" id="UP000294543">
    <property type="component" value="Unassembled WGS sequence"/>
</dbReference>
<dbReference type="SUPFAM" id="SSF51261">
    <property type="entry name" value="Duplicated hybrid motif"/>
    <property type="match status" value="1"/>
</dbReference>
<dbReference type="Gene3D" id="2.70.70.10">
    <property type="entry name" value="Glucose Permease (Domain IIA)"/>
    <property type="match status" value="1"/>
</dbReference>
<feature type="region of interest" description="Disordered" evidence="2">
    <location>
        <begin position="196"/>
        <end position="232"/>
    </location>
</feature>
<comment type="caution">
    <text evidence="5">The sequence shown here is derived from an EMBL/GenBank/DDBJ whole genome shotgun (WGS) entry which is preliminary data.</text>
</comment>
<feature type="transmembrane region" description="Helical" evidence="3">
    <location>
        <begin position="312"/>
        <end position="334"/>
    </location>
</feature>
<gene>
    <name evidence="5" type="ORF">E1294_45605</name>
</gene>
<keyword evidence="1" id="KW-0732">Signal</keyword>
<dbReference type="InterPro" id="IPR011055">
    <property type="entry name" value="Dup_hybrid_motif"/>
</dbReference>
<feature type="non-terminal residue" evidence="5">
    <location>
        <position position="346"/>
    </location>
</feature>
<dbReference type="EMBL" id="SMKP01000224">
    <property type="protein sequence ID" value="TDD11120.1"/>
    <property type="molecule type" value="Genomic_DNA"/>
</dbReference>
<organism evidence="5 6">
    <name type="scientific">Nonomuraea diastatica</name>
    <dbReference type="NCBI Taxonomy" id="1848329"/>
    <lineage>
        <taxon>Bacteria</taxon>
        <taxon>Bacillati</taxon>
        <taxon>Actinomycetota</taxon>
        <taxon>Actinomycetes</taxon>
        <taxon>Streptosporangiales</taxon>
        <taxon>Streptosporangiaceae</taxon>
        <taxon>Nonomuraea</taxon>
    </lineage>
</organism>
<evidence type="ECO:0000313" key="6">
    <source>
        <dbReference type="Proteomes" id="UP000294543"/>
    </source>
</evidence>
<dbReference type="GO" id="GO:0004222">
    <property type="term" value="F:metalloendopeptidase activity"/>
    <property type="evidence" value="ECO:0007669"/>
    <property type="project" value="TreeGrafter"/>
</dbReference>
<protein>
    <submittedName>
        <fullName evidence="5">M23 family metallopeptidase</fullName>
    </submittedName>
</protein>
<dbReference type="Pfam" id="PF01551">
    <property type="entry name" value="Peptidase_M23"/>
    <property type="match status" value="1"/>
</dbReference>
<keyword evidence="6" id="KW-1185">Reference proteome</keyword>
<name>A0A4R4WCI7_9ACTN</name>
<evidence type="ECO:0000256" key="2">
    <source>
        <dbReference type="SAM" id="MobiDB-lite"/>
    </source>
</evidence>
<keyword evidence="3" id="KW-1133">Transmembrane helix</keyword>
<dbReference type="PANTHER" id="PTHR21666">
    <property type="entry name" value="PEPTIDASE-RELATED"/>
    <property type="match status" value="1"/>
</dbReference>
<evidence type="ECO:0000259" key="4">
    <source>
        <dbReference type="Pfam" id="PF01551"/>
    </source>
</evidence>
<accession>A0A4R4WCI7</accession>